<evidence type="ECO:0000256" key="13">
    <source>
        <dbReference type="ARBA" id="ARBA00023163"/>
    </source>
</evidence>
<dbReference type="EMBL" id="MLYV02001247">
    <property type="protein sequence ID" value="PSR71717.1"/>
    <property type="molecule type" value="Genomic_DNA"/>
</dbReference>
<dbReference type="CDD" id="cd18793">
    <property type="entry name" value="SF2_C_SNF"/>
    <property type="match status" value="1"/>
</dbReference>
<keyword evidence="12" id="KW-0010">Activator</keyword>
<evidence type="ECO:0000313" key="23">
    <source>
        <dbReference type="Proteomes" id="UP000186601"/>
    </source>
</evidence>
<feature type="region of interest" description="Disordered" evidence="19">
    <location>
        <begin position="668"/>
        <end position="723"/>
    </location>
</feature>
<comment type="subunit">
    <text evidence="3">Component of the SWR1 chromatin-remodeling complex.</text>
</comment>
<feature type="region of interest" description="Disordered" evidence="19">
    <location>
        <begin position="103"/>
        <end position="148"/>
    </location>
</feature>
<reference evidence="22 23" key="1">
    <citation type="submission" date="2018-02" db="EMBL/GenBank/DDBJ databases">
        <title>Genome sequence of the basidiomycete white-rot fungus Phlebia centrifuga.</title>
        <authorList>
            <person name="Granchi Z."/>
            <person name="Peng M."/>
            <person name="de Vries R.P."/>
            <person name="Hilden K."/>
            <person name="Makela M.R."/>
            <person name="Grigoriev I."/>
            <person name="Riley R."/>
        </authorList>
    </citation>
    <scope>NUCLEOTIDE SEQUENCE [LARGE SCALE GENOMIC DNA]</scope>
    <source>
        <strain evidence="22 23">FBCC195</strain>
    </source>
</reference>
<keyword evidence="5" id="KW-0547">Nucleotide-binding</keyword>
<sequence>MSSATRNTAKHTKRVSLYDERGSAQNGLRKAVVVTQEQVEEERARLVAQRQDEVQRVLDKHDDLVRELFHLEHFISLLSYDPLEAKRDTSNVFLQFKTRHDLVDQSTPAGPSRTTRRAHTERLQALQAPPTSISVPPRTKKKATEKSDADKDVLWTLLAEAHSKGKGKEKAHQEVPQSASVVSTPSRKGKAKLDAQALVGALEDGVNMPSASHHRKRVDMPPPTEQPPNKKRKLDSAHKYSYGSSRLATLPTLPASQASSTAPTVRQTTRRSTISRIPGPDVEVRALSDRQPLVTQSPIKRIKLIVRRPLPSFSSPTQKPPVPTFSGSLSALLSSYTILEDQDLDPHSLAELTKKDVALWRNIDSFRRQGRLYLPADDTSGLSGTAGIKRVPDTWDRVIEDVERRAGLPSTDGRRVAAEIATRIKVYWEAQAVKDDKVKAQEERRLRALAKATIRAVAVEWKKAVFHIREQERLKIEAEERRRGDEHLDAILDQSGQILEAQQVDLSKGDASASRSRSSSVSATLGLWASGSVVEGDEEESGEEGGSDSGNTERSSDAEEDIGSTLLLSDPRSGLIRRGTSETTSEGELLFRSPSPISADAPISRGTNGHFSDHSRGATGATVVAAYYEENSSPSFGNSEIPSSPSASKSVPSLNGSNRYAISSGHEIGLSSDRCSPEPGSVPDSQVDDDYGPPTTDEPPETPKFLVYESLPGAGGEEHVKKLPWTEGGDLDALDSQAIPGYERLPISYKMASATRPNSPILQTDTLLNVSPPDPTTEGTEDVDNNVEDEVEEDSSVPVYLRPYAVARMEWDAQDRVKVPLLLRGTLRPYQQAGLEWLASLHTNNLNGILADEMGLGKTIQTISLLAHLACDRGIWGPHLIVVPTSVLLNWEMEFKKFLPGFKVLSYHGNTKRRKELRQGWNNKYHFNVCVTSYTLASRDAHVFKRKPWYYMILDEAHMIKNFKSQRWNILLMFRSFRRLLLTGTPLQNNLTELWALLQFLMSGTNFANLKEFGEWFANPLEKAIEMGNVLDDETQQRVSKLHTVLRPYLLRRLKRDVEKELPSKFEHLVMCPLSKRQRFLYDEFMARAETRYDLQSGVYQKIANILMQLRKVVNHPDLFEVRPIRTSFAMSRSAIADFEIKELLVRRKLLQQNDEDVVNFELLGFHFVNNQNTSLIAAQETRRLDGTSCLPLITELPAEPPPYDMRTIDGYRRFRTFMEHAATAARWTHMGYLNRLRCSHQPIISAETITLVRQMHVPILPSSAMDRRSQYLGTSDLIHSAVKSYAERAEEMACFVDRFAFVTPAVVARDLPAITLSGHQAVISARAHDTAFDAMLHRISVKLQIAFPDPSLLQYDCGKLQELAQLLRERKAGGHRVLIFTQMTRILDILEIFLNFHGYLYLRLDGATKIEDRQYITERFNTDPRIFCFISSSRSGGVGINLTGADTVIFYDSDFNPQMDRQCEDRAHRIGQIRDVHIFRFISKHTVEEALLRKANQKRSLDDLVIQKGEFDWRSLFRDEGALTKALGEFEDTEDAHAAAVAAREEVALVGADEADFGGVTESTGAVSLVEDPQNEIRPTGDDEEQKLVEEEEEEDGGTTVDYMLSFIQYDMDFFGEWRL</sequence>
<evidence type="ECO:0000313" key="22">
    <source>
        <dbReference type="EMBL" id="PSR71717.1"/>
    </source>
</evidence>
<dbReference type="SMART" id="SM00490">
    <property type="entry name" value="HELICc"/>
    <property type="match status" value="1"/>
</dbReference>
<keyword evidence="6" id="KW-0378">Hydrolase</keyword>
<evidence type="ECO:0000256" key="7">
    <source>
        <dbReference type="ARBA" id="ARBA00022806"/>
    </source>
</evidence>
<dbReference type="PANTHER" id="PTHR45685">
    <property type="entry name" value="HELICASE SRCAP-RELATED"/>
    <property type="match status" value="1"/>
</dbReference>
<feature type="compositionally biased region" description="Acidic residues" evidence="19">
    <location>
        <begin position="1583"/>
        <end position="1598"/>
    </location>
</feature>
<evidence type="ECO:0000256" key="8">
    <source>
        <dbReference type="ARBA" id="ARBA00022840"/>
    </source>
</evidence>
<dbReference type="FunFam" id="3.40.50.10810:FF:000051">
    <property type="entry name" value="Helicase SWR1"/>
    <property type="match status" value="1"/>
</dbReference>
<dbReference type="GO" id="GO:0003678">
    <property type="term" value="F:DNA helicase activity"/>
    <property type="evidence" value="ECO:0007669"/>
    <property type="project" value="UniProtKB-EC"/>
</dbReference>
<gene>
    <name evidence="22" type="ORF">PHLCEN_2v12421</name>
</gene>
<dbReference type="Pfam" id="PF00176">
    <property type="entry name" value="SNF2-rel_dom"/>
    <property type="match status" value="1"/>
</dbReference>
<evidence type="ECO:0000256" key="17">
    <source>
        <dbReference type="ARBA" id="ARBA00047995"/>
    </source>
</evidence>
<feature type="compositionally biased region" description="Acidic residues" evidence="19">
    <location>
        <begin position="535"/>
        <end position="546"/>
    </location>
</feature>
<dbReference type="STRING" id="98765.A0A2R6NH54"/>
<dbReference type="GO" id="GO:0006338">
    <property type="term" value="P:chromatin remodeling"/>
    <property type="evidence" value="ECO:0007669"/>
    <property type="project" value="TreeGrafter"/>
</dbReference>
<dbReference type="Pfam" id="PF00271">
    <property type="entry name" value="Helicase_C"/>
    <property type="match status" value="1"/>
</dbReference>
<evidence type="ECO:0000256" key="19">
    <source>
        <dbReference type="SAM" id="MobiDB-lite"/>
    </source>
</evidence>
<dbReference type="GO" id="GO:0000812">
    <property type="term" value="C:Swr1 complex"/>
    <property type="evidence" value="ECO:0007669"/>
    <property type="project" value="TreeGrafter"/>
</dbReference>
<evidence type="ECO:0000256" key="15">
    <source>
        <dbReference type="ARBA" id="ARBA00037570"/>
    </source>
</evidence>
<keyword evidence="10" id="KW-0805">Transcription regulation</keyword>
<keyword evidence="8" id="KW-0067">ATP-binding</keyword>
<evidence type="ECO:0000256" key="18">
    <source>
        <dbReference type="ARBA" id="ARBA00074297"/>
    </source>
</evidence>
<keyword evidence="14" id="KW-0539">Nucleus</keyword>
<dbReference type="InterPro" id="IPR038718">
    <property type="entry name" value="SNF2-like_sf"/>
</dbReference>
<evidence type="ECO:0000256" key="10">
    <source>
        <dbReference type="ARBA" id="ARBA00023015"/>
    </source>
</evidence>
<feature type="domain" description="Helicase ATP-binding" evidence="20">
    <location>
        <begin position="839"/>
        <end position="1004"/>
    </location>
</feature>
<dbReference type="SMART" id="SM00487">
    <property type="entry name" value="DEXDc"/>
    <property type="match status" value="1"/>
</dbReference>
<keyword evidence="13" id="KW-0804">Transcription</keyword>
<keyword evidence="11" id="KW-0238">DNA-binding</keyword>
<dbReference type="PANTHER" id="PTHR45685:SF1">
    <property type="entry name" value="HELICASE SRCAP"/>
    <property type="match status" value="1"/>
</dbReference>
<evidence type="ECO:0000256" key="2">
    <source>
        <dbReference type="ARBA" id="ARBA00009220"/>
    </source>
</evidence>
<evidence type="ECO:0000256" key="11">
    <source>
        <dbReference type="ARBA" id="ARBA00023125"/>
    </source>
</evidence>
<proteinExistence type="inferred from homology"/>
<dbReference type="OrthoDB" id="372624at2759"/>
<dbReference type="InterPro" id="IPR014001">
    <property type="entry name" value="Helicase_ATP-bd"/>
</dbReference>
<evidence type="ECO:0000256" key="3">
    <source>
        <dbReference type="ARBA" id="ARBA00011826"/>
    </source>
</evidence>
<comment type="similarity">
    <text evidence="2">Belongs to the SNF2/RAD54 helicase family. SWR1 subfamily.</text>
</comment>
<feature type="compositionally biased region" description="Polar residues" evidence="19">
    <location>
        <begin position="104"/>
        <end position="113"/>
    </location>
</feature>
<dbReference type="Proteomes" id="UP000186601">
    <property type="component" value="Unassembled WGS sequence"/>
</dbReference>
<comment type="caution">
    <text evidence="22">The sequence shown here is derived from an EMBL/GenBank/DDBJ whole genome shotgun (WGS) entry which is preliminary data.</text>
</comment>
<dbReference type="PROSITE" id="PS51194">
    <property type="entry name" value="HELICASE_CTER"/>
    <property type="match status" value="1"/>
</dbReference>
<accession>A0A2R6NH54</accession>
<feature type="compositionally biased region" description="Polar residues" evidence="19">
    <location>
        <begin position="254"/>
        <end position="267"/>
    </location>
</feature>
<feature type="region of interest" description="Disordered" evidence="19">
    <location>
        <begin position="1575"/>
        <end position="1599"/>
    </location>
</feature>
<dbReference type="EC" id="3.6.4.12" evidence="4"/>
<feature type="compositionally biased region" description="Low complexity" evidence="19">
    <location>
        <begin position="593"/>
        <end position="604"/>
    </location>
</feature>
<keyword evidence="23" id="KW-1185">Reference proteome</keyword>
<dbReference type="InterPro" id="IPR050520">
    <property type="entry name" value="INO80/SWR1_helicase"/>
</dbReference>
<evidence type="ECO:0000256" key="4">
    <source>
        <dbReference type="ARBA" id="ARBA00012551"/>
    </source>
</evidence>
<feature type="compositionally biased region" description="Basic and acidic residues" evidence="19">
    <location>
        <begin position="163"/>
        <end position="173"/>
    </location>
</feature>
<comment type="function">
    <text evidence="15">Catalytic component of the SWR1 complex which mediates the ATP-dependent exchange of histone H2A for the H2A variant HZT1 leading to transcriptional regulation of selected genes by chromatin remodeling.</text>
</comment>
<evidence type="ECO:0000256" key="16">
    <source>
        <dbReference type="ARBA" id="ARBA00040599"/>
    </source>
</evidence>
<dbReference type="PROSITE" id="PS51192">
    <property type="entry name" value="HELICASE_ATP_BIND_1"/>
    <property type="match status" value="1"/>
</dbReference>
<comment type="subcellular location">
    <subcellularLocation>
        <location evidence="1">Nucleus</location>
    </subcellularLocation>
</comment>
<dbReference type="InterPro" id="IPR027417">
    <property type="entry name" value="P-loop_NTPase"/>
</dbReference>
<keyword evidence="7" id="KW-0347">Helicase</keyword>
<dbReference type="InterPro" id="IPR049730">
    <property type="entry name" value="SNF2/RAD54-like_C"/>
</dbReference>
<dbReference type="GO" id="GO:0005524">
    <property type="term" value="F:ATP binding"/>
    <property type="evidence" value="ECO:0007669"/>
    <property type="project" value="UniProtKB-KW"/>
</dbReference>
<evidence type="ECO:0000256" key="9">
    <source>
        <dbReference type="ARBA" id="ARBA00022853"/>
    </source>
</evidence>
<keyword evidence="9" id="KW-0156">Chromatin regulator</keyword>
<feature type="compositionally biased region" description="Low complexity" evidence="19">
    <location>
        <begin position="639"/>
        <end position="653"/>
    </location>
</feature>
<feature type="domain" description="Helicase C-terminal" evidence="21">
    <location>
        <begin position="1360"/>
        <end position="1513"/>
    </location>
</feature>
<evidence type="ECO:0000259" key="20">
    <source>
        <dbReference type="PROSITE" id="PS51192"/>
    </source>
</evidence>
<feature type="region of interest" description="Disordered" evidence="19">
    <location>
        <begin position="529"/>
        <end position="616"/>
    </location>
</feature>
<comment type="catalytic activity">
    <reaction evidence="17">
        <text>ATP + H2O = ADP + phosphate + H(+)</text>
        <dbReference type="Rhea" id="RHEA:13065"/>
        <dbReference type="ChEBI" id="CHEBI:15377"/>
        <dbReference type="ChEBI" id="CHEBI:15378"/>
        <dbReference type="ChEBI" id="CHEBI:30616"/>
        <dbReference type="ChEBI" id="CHEBI:43474"/>
        <dbReference type="ChEBI" id="CHEBI:456216"/>
        <dbReference type="EC" id="3.6.4.12"/>
    </reaction>
</comment>
<evidence type="ECO:0000256" key="12">
    <source>
        <dbReference type="ARBA" id="ARBA00023159"/>
    </source>
</evidence>
<feature type="region of interest" description="Disordered" evidence="19">
    <location>
        <begin position="163"/>
        <end position="279"/>
    </location>
</feature>
<feature type="region of interest" description="Disordered" evidence="19">
    <location>
        <begin position="763"/>
        <end position="783"/>
    </location>
</feature>
<feature type="compositionally biased region" description="Polar residues" evidence="19">
    <location>
        <begin position="175"/>
        <end position="186"/>
    </location>
</feature>
<evidence type="ECO:0000256" key="5">
    <source>
        <dbReference type="ARBA" id="ARBA00022741"/>
    </source>
</evidence>
<dbReference type="InterPro" id="IPR000330">
    <property type="entry name" value="SNF2_N"/>
</dbReference>
<dbReference type="Gene3D" id="3.40.50.10810">
    <property type="entry name" value="Tandem AAA-ATPase domain"/>
    <property type="match status" value="1"/>
</dbReference>
<evidence type="ECO:0000259" key="21">
    <source>
        <dbReference type="PROSITE" id="PS51194"/>
    </source>
</evidence>
<organism evidence="22 23">
    <name type="scientific">Hermanssonia centrifuga</name>
    <dbReference type="NCBI Taxonomy" id="98765"/>
    <lineage>
        <taxon>Eukaryota</taxon>
        <taxon>Fungi</taxon>
        <taxon>Dikarya</taxon>
        <taxon>Basidiomycota</taxon>
        <taxon>Agaricomycotina</taxon>
        <taxon>Agaricomycetes</taxon>
        <taxon>Polyporales</taxon>
        <taxon>Meruliaceae</taxon>
        <taxon>Hermanssonia</taxon>
    </lineage>
</organism>
<dbReference type="SUPFAM" id="SSF52540">
    <property type="entry name" value="P-loop containing nucleoside triphosphate hydrolases"/>
    <property type="match status" value="2"/>
</dbReference>
<feature type="region of interest" description="Disordered" evidence="19">
    <location>
        <begin position="632"/>
        <end position="653"/>
    </location>
</feature>
<evidence type="ECO:0000256" key="1">
    <source>
        <dbReference type="ARBA" id="ARBA00004123"/>
    </source>
</evidence>
<protein>
    <recommendedName>
        <fullName evidence="16">Helicase SWR1</fullName>
        <ecNumber evidence="4">3.6.4.12</ecNumber>
    </recommendedName>
    <alternativeName>
        <fullName evidence="18">Helicase swr1</fullName>
    </alternativeName>
</protein>
<dbReference type="Gene3D" id="3.40.50.300">
    <property type="entry name" value="P-loop containing nucleotide triphosphate hydrolases"/>
    <property type="match status" value="1"/>
</dbReference>
<dbReference type="GO" id="GO:0042393">
    <property type="term" value="F:histone binding"/>
    <property type="evidence" value="ECO:0007669"/>
    <property type="project" value="TreeGrafter"/>
</dbReference>
<dbReference type="GO" id="GO:0016887">
    <property type="term" value="F:ATP hydrolysis activity"/>
    <property type="evidence" value="ECO:0007669"/>
    <property type="project" value="TreeGrafter"/>
</dbReference>
<name>A0A2R6NH54_9APHY</name>
<evidence type="ECO:0000256" key="6">
    <source>
        <dbReference type="ARBA" id="ARBA00022801"/>
    </source>
</evidence>
<evidence type="ECO:0000256" key="14">
    <source>
        <dbReference type="ARBA" id="ARBA00023242"/>
    </source>
</evidence>
<dbReference type="GO" id="GO:0003677">
    <property type="term" value="F:DNA binding"/>
    <property type="evidence" value="ECO:0007669"/>
    <property type="project" value="UniProtKB-KW"/>
</dbReference>
<dbReference type="InterPro" id="IPR001650">
    <property type="entry name" value="Helicase_C-like"/>
</dbReference>